<comment type="similarity">
    <text evidence="3 13">Belongs to the lyase 1 family. Adenylosuccinate lyase subfamily.</text>
</comment>
<dbReference type="PROSITE" id="PS00163">
    <property type="entry name" value="FUMARATE_LYASES"/>
    <property type="match status" value="1"/>
</dbReference>
<evidence type="ECO:0000256" key="2">
    <source>
        <dbReference type="ARBA" id="ARBA00004734"/>
    </source>
</evidence>
<reference evidence="16" key="1">
    <citation type="journal article" date="2020" name="mSystems">
        <title>Genome- and Community-Level Interaction Insights into Carbon Utilization and Element Cycling Functions of Hydrothermarchaeota in Hydrothermal Sediment.</title>
        <authorList>
            <person name="Zhou Z."/>
            <person name="Liu Y."/>
            <person name="Xu W."/>
            <person name="Pan J."/>
            <person name="Luo Z.H."/>
            <person name="Li M."/>
        </authorList>
    </citation>
    <scope>NUCLEOTIDE SEQUENCE [LARGE SCALE GENOMIC DNA]</scope>
    <source>
        <strain evidence="16">HyVt-577</strain>
    </source>
</reference>
<comment type="caution">
    <text evidence="16">The sequence shown here is derived from an EMBL/GenBank/DDBJ whole genome shotgun (WGS) entry which is preliminary data.</text>
</comment>
<sequence>MNGMAISPLDGRYGARLRHLSAYFSEYALMRMRVMVELRFLEALDETGLFPKLSPQERDRIETMKSSFDEKAYGRIKEIEAGIKHDVKACEVFLREELGLREPNMIHFGLTSEDVNNLSYSFLLKEYVEEEQLPQLKELIQTLLAHAENWAEQPFPARTHGQMASPSTAGKEMAVYISRLLRQYRLLKRFRFSGKLNGATGNYSALLAAFPDFDWLDFSRRFMEKHGLEANLVTTQIEDHDTWARYFSITRQINNIVLDLDRDVWLYLTLGYLTIEAEKGAVGSSTMPHKVNPINFENSEGNMQVSSALLSGLIDKLGNSRLQRDLSDSTASRNIGVALAHSYLAVQETVKGLKKLQVNAARCEQELDDHPELLAEPIQTILRKEGVEDPYNLLKEITRGKRVSRDELIELVDQLDIPAETKTRLKNLQVKNYLGDAARICKLAASEAREELKG</sequence>
<comment type="function">
    <text evidence="9">Catalyzes two reactions in de novo purine nucleotide biosynthesis. Catalyzes the breakdown of 5-aminoimidazole- (N-succinylocarboxamide) ribotide (SAICAR or 2-[5-amino-1-(5-phospho-beta-D-ribosyl)imidazole-4-carboxamido]succinate) to 5-aminoimidazole-4-carboxamide ribotide (AICAR or 5-amino-1-(5-phospho-beta-D-ribosyl)imidazole-4-carboxamide) and fumarate, and of adenylosuccinate (ADS or N(6)-(1,2-dicarboxyethyl)-AMP) to adenosine monophosphate (AMP) and fumarate.</text>
</comment>
<evidence type="ECO:0000256" key="3">
    <source>
        <dbReference type="ARBA" id="ARBA00008273"/>
    </source>
</evidence>
<evidence type="ECO:0000256" key="8">
    <source>
        <dbReference type="ARBA" id="ARBA00024477"/>
    </source>
</evidence>
<comment type="pathway">
    <text evidence="1 13">Purine metabolism; IMP biosynthesis via de novo pathway; 5-amino-1-(5-phospho-D-ribosyl)imidazole-4-carboxamide from 5-amino-1-(5-phospho-D-ribosyl)imidazole-4-carboxylate: step 2/2.</text>
</comment>
<dbReference type="InterPro" id="IPR008948">
    <property type="entry name" value="L-Aspartase-like"/>
</dbReference>
<dbReference type="NCBIfam" id="TIGR00928">
    <property type="entry name" value="purB"/>
    <property type="match status" value="1"/>
</dbReference>
<dbReference type="Pfam" id="PF08328">
    <property type="entry name" value="ASL_C"/>
    <property type="match status" value="1"/>
</dbReference>
<evidence type="ECO:0000256" key="12">
    <source>
        <dbReference type="NCBIfam" id="TIGR00928"/>
    </source>
</evidence>
<dbReference type="AlphaFoldDB" id="A0A7V4WU64"/>
<keyword evidence="7 13" id="KW-0456">Lyase</keyword>
<accession>A0A7V4WU64</accession>
<dbReference type="InterPro" id="IPR000362">
    <property type="entry name" value="Fumarate_lyase_fam"/>
</dbReference>
<evidence type="ECO:0000313" key="16">
    <source>
        <dbReference type="EMBL" id="HGY54498.1"/>
    </source>
</evidence>
<dbReference type="Gene3D" id="1.20.200.10">
    <property type="entry name" value="Fumarase/aspartase (Central domain)"/>
    <property type="match status" value="1"/>
</dbReference>
<comment type="pathway">
    <text evidence="2 13">Purine metabolism; AMP biosynthesis via de novo pathway; AMP from IMP: step 2/2.</text>
</comment>
<dbReference type="Gene3D" id="1.10.40.30">
    <property type="entry name" value="Fumarase/aspartase (C-terminal domain)"/>
    <property type="match status" value="1"/>
</dbReference>
<evidence type="ECO:0000256" key="4">
    <source>
        <dbReference type="ARBA" id="ARBA00012339"/>
    </source>
</evidence>
<dbReference type="Proteomes" id="UP000885779">
    <property type="component" value="Unassembled WGS sequence"/>
</dbReference>
<evidence type="ECO:0000259" key="14">
    <source>
        <dbReference type="Pfam" id="PF00206"/>
    </source>
</evidence>
<dbReference type="NCBIfam" id="NF006764">
    <property type="entry name" value="PRK09285.1"/>
    <property type="match status" value="1"/>
</dbReference>
<evidence type="ECO:0000256" key="10">
    <source>
        <dbReference type="ARBA" id="ARBA00030717"/>
    </source>
</evidence>
<dbReference type="SUPFAM" id="SSF48557">
    <property type="entry name" value="L-aspartase-like"/>
    <property type="match status" value="1"/>
</dbReference>
<dbReference type="InterPro" id="IPR024083">
    <property type="entry name" value="Fumarase/histidase_N"/>
</dbReference>
<evidence type="ECO:0000256" key="6">
    <source>
        <dbReference type="ARBA" id="ARBA00022755"/>
    </source>
</evidence>
<dbReference type="GO" id="GO:0044208">
    <property type="term" value="P:'de novo' AMP biosynthetic process"/>
    <property type="evidence" value="ECO:0007669"/>
    <property type="project" value="UniProtKB-UniPathway"/>
</dbReference>
<evidence type="ECO:0000256" key="7">
    <source>
        <dbReference type="ARBA" id="ARBA00023239"/>
    </source>
</evidence>
<dbReference type="Pfam" id="PF00206">
    <property type="entry name" value="Lyase_1"/>
    <property type="match status" value="1"/>
</dbReference>
<feature type="domain" description="Fumarate lyase N-terminal" evidence="14">
    <location>
        <begin position="58"/>
        <end position="301"/>
    </location>
</feature>
<name>A0A7V4WU64_CALAY</name>
<dbReference type="Gene3D" id="1.10.275.10">
    <property type="entry name" value="Fumarase/aspartase (N-terminal domain)"/>
    <property type="match status" value="1"/>
</dbReference>
<dbReference type="PANTHER" id="PTHR43411:SF1">
    <property type="entry name" value="ADENYLOSUCCINATE LYASE"/>
    <property type="match status" value="1"/>
</dbReference>
<proteinExistence type="inferred from homology"/>
<dbReference type="EC" id="4.3.2.2" evidence="4 12"/>
<dbReference type="UniPathway" id="UPA00074">
    <property type="reaction ID" value="UER00132"/>
</dbReference>
<evidence type="ECO:0000256" key="13">
    <source>
        <dbReference type="RuleBase" id="RU361172"/>
    </source>
</evidence>
<keyword evidence="6 13" id="KW-0658">Purine biosynthesis</keyword>
<dbReference type="InterPro" id="IPR004769">
    <property type="entry name" value="Pur_lyase"/>
</dbReference>
<evidence type="ECO:0000256" key="1">
    <source>
        <dbReference type="ARBA" id="ARBA00004706"/>
    </source>
</evidence>
<dbReference type="PRINTS" id="PR00149">
    <property type="entry name" value="FUMRATELYASE"/>
</dbReference>
<evidence type="ECO:0000256" key="11">
    <source>
        <dbReference type="ARBA" id="ARBA00049115"/>
    </source>
</evidence>
<dbReference type="InterPro" id="IPR013539">
    <property type="entry name" value="PurB_C"/>
</dbReference>
<dbReference type="GO" id="GO:0006189">
    <property type="term" value="P:'de novo' IMP biosynthetic process"/>
    <property type="evidence" value="ECO:0007669"/>
    <property type="project" value="UniProtKB-UniPathway"/>
</dbReference>
<comment type="catalytic activity">
    <reaction evidence="8">
        <text>(2S)-2-[5-amino-1-(5-phospho-beta-D-ribosyl)imidazole-4-carboxamido]succinate = 5-amino-1-(5-phospho-beta-D-ribosyl)imidazole-4-carboxamide + fumarate</text>
        <dbReference type="Rhea" id="RHEA:23920"/>
        <dbReference type="ChEBI" id="CHEBI:29806"/>
        <dbReference type="ChEBI" id="CHEBI:58443"/>
        <dbReference type="ChEBI" id="CHEBI:58475"/>
        <dbReference type="EC" id="4.3.2.2"/>
    </reaction>
    <physiologicalReaction direction="left-to-right" evidence="8">
        <dbReference type="Rhea" id="RHEA:23921"/>
    </physiologicalReaction>
</comment>
<dbReference type="PANTHER" id="PTHR43411">
    <property type="entry name" value="ADENYLOSUCCINATE LYASE"/>
    <property type="match status" value="1"/>
</dbReference>
<dbReference type="EMBL" id="DRQG01000021">
    <property type="protein sequence ID" value="HGY54498.1"/>
    <property type="molecule type" value="Genomic_DNA"/>
</dbReference>
<feature type="domain" description="Adenylosuccinate lyase PurB C-terminal" evidence="15">
    <location>
        <begin position="320"/>
        <end position="434"/>
    </location>
</feature>
<evidence type="ECO:0000256" key="5">
    <source>
        <dbReference type="ARBA" id="ARBA00017058"/>
    </source>
</evidence>
<organism evidence="16">
    <name type="scientific">Caldithrix abyssi</name>
    <dbReference type="NCBI Taxonomy" id="187145"/>
    <lineage>
        <taxon>Bacteria</taxon>
        <taxon>Pseudomonadati</taxon>
        <taxon>Calditrichota</taxon>
        <taxon>Calditrichia</taxon>
        <taxon>Calditrichales</taxon>
        <taxon>Calditrichaceae</taxon>
        <taxon>Caldithrix</taxon>
    </lineage>
</organism>
<gene>
    <name evidence="16" type="ORF">ENK44_02225</name>
</gene>
<dbReference type="InterPro" id="IPR022761">
    <property type="entry name" value="Fumarate_lyase_N"/>
</dbReference>
<dbReference type="GO" id="GO:0004018">
    <property type="term" value="F:N6-(1,2-dicarboxyethyl)AMP AMP-lyase (fumarate-forming) activity"/>
    <property type="evidence" value="ECO:0007669"/>
    <property type="project" value="UniProtKB-UniRule"/>
</dbReference>
<comment type="catalytic activity">
    <reaction evidence="11">
        <text>N(6)-(1,2-dicarboxyethyl)-AMP = fumarate + AMP</text>
        <dbReference type="Rhea" id="RHEA:16853"/>
        <dbReference type="ChEBI" id="CHEBI:29806"/>
        <dbReference type="ChEBI" id="CHEBI:57567"/>
        <dbReference type="ChEBI" id="CHEBI:456215"/>
        <dbReference type="EC" id="4.3.2.2"/>
    </reaction>
    <physiologicalReaction direction="left-to-right" evidence="11">
        <dbReference type="Rhea" id="RHEA:16854"/>
    </physiologicalReaction>
</comment>
<dbReference type="UniPathway" id="UPA00075">
    <property type="reaction ID" value="UER00336"/>
</dbReference>
<protein>
    <recommendedName>
        <fullName evidence="5 12">Adenylosuccinate lyase</fullName>
        <shortName evidence="13">ASL</shortName>
        <ecNumber evidence="4 12">4.3.2.2</ecNumber>
    </recommendedName>
    <alternativeName>
        <fullName evidence="10 13">Adenylosuccinase</fullName>
    </alternativeName>
</protein>
<evidence type="ECO:0000256" key="9">
    <source>
        <dbReference type="ARBA" id="ARBA00025012"/>
    </source>
</evidence>
<dbReference type="InterPro" id="IPR047136">
    <property type="entry name" value="PurB_bact"/>
</dbReference>
<evidence type="ECO:0000259" key="15">
    <source>
        <dbReference type="Pfam" id="PF08328"/>
    </source>
</evidence>
<dbReference type="InterPro" id="IPR020557">
    <property type="entry name" value="Fumarate_lyase_CS"/>
</dbReference>